<dbReference type="RefSeq" id="WP_183277997.1">
    <property type="nucleotide sequence ID" value="NZ_BLZR01000001.1"/>
</dbReference>
<proteinExistence type="predicted"/>
<dbReference type="Proteomes" id="UP000580568">
    <property type="component" value="Unassembled WGS sequence"/>
</dbReference>
<reference evidence="1 2" key="1">
    <citation type="submission" date="2020-07" db="EMBL/GenBank/DDBJ databases">
        <title>A new beta-1,3-glucan-decomposing anaerobic bacterium isolated from anoxic soil subjected to biological soil disinfestation.</title>
        <authorList>
            <person name="Ueki A."/>
            <person name="Tonouchi A."/>
        </authorList>
    </citation>
    <scope>NUCLEOTIDE SEQUENCE [LARGE SCALE GENOMIC DNA]</scope>
    <source>
        <strain evidence="1 2">TW1</strain>
    </source>
</reference>
<dbReference type="AlphaFoldDB" id="A0A6V8SH96"/>
<protein>
    <submittedName>
        <fullName evidence="1">Uncharacterized protein</fullName>
    </submittedName>
</protein>
<name>A0A6V8SH96_9CLOT</name>
<evidence type="ECO:0000313" key="2">
    <source>
        <dbReference type="Proteomes" id="UP000580568"/>
    </source>
</evidence>
<sequence>MKLKWKVLLILGIVLVASFIVYQIKNRHDIEPYTVLEGGQGIENISGQIYVNGPLVEPVSVLGKQIGETANKGRIYEIKGQPNHDWIVYLDSDEMPLREIMRKKQVEPVSIANKDFSKIRIMDIKGFKQAVGIASASTSNKDILKELKDSVNGKSIDKKVDLKNYSSFQVLSDEFKGLAFYLGVEIDNDGKIYISESDEKGERKFFEVGPKLSKWLKDHPQK</sequence>
<comment type="caution">
    <text evidence="1">The sequence shown here is derived from an EMBL/GenBank/DDBJ whole genome shotgun (WGS) entry which is preliminary data.</text>
</comment>
<organism evidence="1 2">
    <name type="scientific">Clostridium fungisolvens</name>
    <dbReference type="NCBI Taxonomy" id="1604897"/>
    <lineage>
        <taxon>Bacteria</taxon>
        <taxon>Bacillati</taxon>
        <taxon>Bacillota</taxon>
        <taxon>Clostridia</taxon>
        <taxon>Eubacteriales</taxon>
        <taxon>Clostridiaceae</taxon>
        <taxon>Clostridium</taxon>
    </lineage>
</organism>
<dbReference type="EMBL" id="BLZR01000001">
    <property type="protein sequence ID" value="GFP76579.1"/>
    <property type="molecule type" value="Genomic_DNA"/>
</dbReference>
<keyword evidence="2" id="KW-1185">Reference proteome</keyword>
<gene>
    <name evidence="1" type="ORF">bsdtw1_02682</name>
</gene>
<accession>A0A6V8SH96</accession>
<evidence type="ECO:0000313" key="1">
    <source>
        <dbReference type="EMBL" id="GFP76579.1"/>
    </source>
</evidence>